<feature type="compositionally biased region" description="Basic residues" evidence="1">
    <location>
        <begin position="53"/>
        <end position="65"/>
    </location>
</feature>
<dbReference type="Proteomes" id="UP000194137">
    <property type="component" value="Chromosome"/>
</dbReference>
<protein>
    <submittedName>
        <fullName evidence="2">Uncharacterized protein</fullName>
    </submittedName>
</protein>
<reference evidence="2 3" key="1">
    <citation type="submission" date="2017-05" db="EMBL/GenBank/DDBJ databases">
        <title>Full genome sequence of Pseudorhodoplanes sinuspersici.</title>
        <authorList>
            <person name="Dastgheib S.M.M."/>
            <person name="Shavandi M."/>
            <person name="Tirandaz H."/>
        </authorList>
    </citation>
    <scope>NUCLEOTIDE SEQUENCE [LARGE SCALE GENOMIC DNA]</scope>
    <source>
        <strain evidence="2 3">RIPI110</strain>
    </source>
</reference>
<dbReference type="AlphaFoldDB" id="A0A1W6ZTX5"/>
<evidence type="ECO:0000313" key="3">
    <source>
        <dbReference type="Proteomes" id="UP000194137"/>
    </source>
</evidence>
<feature type="region of interest" description="Disordered" evidence="1">
    <location>
        <begin position="41"/>
        <end position="65"/>
    </location>
</feature>
<dbReference type="RefSeq" id="WP_086089229.1">
    <property type="nucleotide sequence ID" value="NZ_CP021112.1"/>
</dbReference>
<dbReference type="KEGG" id="psin:CAK95_18375"/>
<gene>
    <name evidence="2" type="ORF">CAK95_18375</name>
</gene>
<accession>A0A1W6ZTX5</accession>
<dbReference type="STRING" id="1235591.CAK95_18375"/>
<sequence length="120" mass="13081">MMEIDLHGSAFAGVKRGAPVTVGHPAFGAPHLGTGPVLARGHGGHGHGNGGQGHHHHHGNGHKHHHHGYGGAVFAYFGDPFYSGIYNTYAYDDGCYRLVRVLTRHHGWRWRPVNVCYYGN</sequence>
<keyword evidence="3" id="KW-1185">Reference proteome</keyword>
<evidence type="ECO:0000313" key="2">
    <source>
        <dbReference type="EMBL" id="ARQ00834.1"/>
    </source>
</evidence>
<name>A0A1W6ZTX5_9HYPH</name>
<evidence type="ECO:0000256" key="1">
    <source>
        <dbReference type="SAM" id="MobiDB-lite"/>
    </source>
</evidence>
<organism evidence="2 3">
    <name type="scientific">Pseudorhodoplanes sinuspersici</name>
    <dbReference type="NCBI Taxonomy" id="1235591"/>
    <lineage>
        <taxon>Bacteria</taxon>
        <taxon>Pseudomonadati</taxon>
        <taxon>Pseudomonadota</taxon>
        <taxon>Alphaproteobacteria</taxon>
        <taxon>Hyphomicrobiales</taxon>
        <taxon>Pseudorhodoplanes</taxon>
    </lineage>
</organism>
<proteinExistence type="predicted"/>
<dbReference type="EMBL" id="CP021112">
    <property type="protein sequence ID" value="ARQ00834.1"/>
    <property type="molecule type" value="Genomic_DNA"/>
</dbReference>